<protein>
    <recommendedName>
        <fullName evidence="4">Single-stranded DNA-binding protein</fullName>
    </recommendedName>
</protein>
<dbReference type="EMBL" id="PIQO01000017">
    <property type="protein sequence ID" value="PKR83521.1"/>
    <property type="molecule type" value="Genomic_DNA"/>
</dbReference>
<evidence type="ECO:0000313" key="2">
    <source>
        <dbReference type="EMBL" id="PKR83521.1"/>
    </source>
</evidence>
<accession>A0A2N3LFX3</accession>
<reference evidence="2 3" key="1">
    <citation type="submission" date="2017-11" db="EMBL/GenBank/DDBJ databases">
        <title>Bacillus camelliae sp. nov., isolated from pu'er tea.</title>
        <authorList>
            <person name="Niu L."/>
        </authorList>
    </citation>
    <scope>NUCLEOTIDE SEQUENCE [LARGE SCALE GENOMIC DNA]</scope>
    <source>
        <strain evidence="2 3">7578-1</strain>
    </source>
</reference>
<name>A0A2N3LFX3_9BACI</name>
<comment type="caution">
    <text evidence="2">The sequence shown here is derived from an EMBL/GenBank/DDBJ whole genome shotgun (WGS) entry which is preliminary data.</text>
</comment>
<dbReference type="AlphaFoldDB" id="A0A2N3LFX3"/>
<dbReference type="Proteomes" id="UP000233440">
    <property type="component" value="Unassembled WGS sequence"/>
</dbReference>
<gene>
    <name evidence="2" type="ORF">CWO92_18320</name>
</gene>
<evidence type="ECO:0008006" key="4">
    <source>
        <dbReference type="Google" id="ProtNLM"/>
    </source>
</evidence>
<evidence type="ECO:0000256" key="1">
    <source>
        <dbReference type="SAM" id="MobiDB-lite"/>
    </source>
</evidence>
<dbReference type="OrthoDB" id="2965105at2"/>
<feature type="region of interest" description="Disordered" evidence="1">
    <location>
        <begin position="315"/>
        <end position="344"/>
    </location>
</feature>
<evidence type="ECO:0000313" key="3">
    <source>
        <dbReference type="Proteomes" id="UP000233440"/>
    </source>
</evidence>
<keyword evidence="3" id="KW-1185">Reference proteome</keyword>
<proteinExistence type="predicted"/>
<organism evidence="2 3">
    <name type="scientific">Heyndrickxia camelliae</name>
    <dbReference type="NCBI Taxonomy" id="1707093"/>
    <lineage>
        <taxon>Bacteria</taxon>
        <taxon>Bacillati</taxon>
        <taxon>Bacillota</taxon>
        <taxon>Bacilli</taxon>
        <taxon>Bacillales</taxon>
        <taxon>Bacillaceae</taxon>
        <taxon>Heyndrickxia</taxon>
    </lineage>
</organism>
<sequence>MAKTKHGLPQTRGFFQIKGLATGLQRDGALKTHTYDSGSTKKTLNFGLKTNEDSTVYVQVEGYKNKDVYLFKQSETKGQAGEQKVVPWDKKYDYEDQGFNVIGVKVGLEKDENGKNIINNLIDFDAAEEISNALKDDTSIFVRGDLDYSSFTNDQGEVKRSKKFLVKNLYLAKDIDFEAEDYKEISDFKQKIIFTGIQKSDDKGETKFVVEAKIVTRNSIEDTEFIVYNTALANQFRKSLKPFTAIDIWGNIVNKVDADDVQESKAVWGETDSFKRVNNNYIRELVITGADPESIDTETFTEENIQNAIQKLKSEGQVNKTKKEEGSWGDATESVEISDDDLPW</sequence>
<dbReference type="RefSeq" id="WP_101355661.1">
    <property type="nucleotide sequence ID" value="NZ_PIQO01000017.1"/>
</dbReference>